<sequence>MNDGSKLGTTEAVKAVDMQNTRTPYPQISNLAEGMYRFQLKVYDVAGQFSTAQVDVFVRRPATSEPRGLVFLSCSFSLRSRCVKEYRNYSAIELGPIGWIEVKGR</sequence>
<dbReference type="Pfam" id="PF22352">
    <property type="entry name" value="K319L-like_PKD"/>
    <property type="match status" value="1"/>
</dbReference>
<dbReference type="PANTHER" id="PTHR46182">
    <property type="entry name" value="FI19480P1"/>
    <property type="match status" value="1"/>
</dbReference>
<name>A0A8J2W490_9CRUS</name>
<dbReference type="GO" id="GO:0001764">
    <property type="term" value="P:neuron migration"/>
    <property type="evidence" value="ECO:0007669"/>
    <property type="project" value="TreeGrafter"/>
</dbReference>
<dbReference type="Proteomes" id="UP000789390">
    <property type="component" value="Unassembled WGS sequence"/>
</dbReference>
<dbReference type="PANTHER" id="PTHR46182:SF2">
    <property type="entry name" value="FI19480P1"/>
    <property type="match status" value="1"/>
</dbReference>
<dbReference type="OrthoDB" id="536372at2759"/>
<proteinExistence type="predicted"/>
<gene>
    <name evidence="1" type="ORF">DGAL_LOCUS7546</name>
</gene>
<dbReference type="EMBL" id="CAKKLH010000146">
    <property type="protein sequence ID" value="CAH0104635.1"/>
    <property type="molecule type" value="Genomic_DNA"/>
</dbReference>
<protein>
    <submittedName>
        <fullName evidence="1">Uncharacterized protein</fullName>
    </submittedName>
</protein>
<accession>A0A8J2W490</accession>
<dbReference type="InterPro" id="IPR029865">
    <property type="entry name" value="KIAA0319-like"/>
</dbReference>
<dbReference type="AlphaFoldDB" id="A0A8J2W490"/>
<keyword evidence="2" id="KW-1185">Reference proteome</keyword>
<comment type="caution">
    <text evidence="1">The sequence shown here is derived from an EMBL/GenBank/DDBJ whole genome shotgun (WGS) entry which is preliminary data.</text>
</comment>
<dbReference type="GO" id="GO:0016020">
    <property type="term" value="C:membrane"/>
    <property type="evidence" value="ECO:0007669"/>
    <property type="project" value="TreeGrafter"/>
</dbReference>
<evidence type="ECO:0000313" key="1">
    <source>
        <dbReference type="EMBL" id="CAH0104635.1"/>
    </source>
</evidence>
<evidence type="ECO:0000313" key="2">
    <source>
        <dbReference type="Proteomes" id="UP000789390"/>
    </source>
</evidence>
<dbReference type="Gene3D" id="2.60.40.10">
    <property type="entry name" value="Immunoglobulins"/>
    <property type="match status" value="1"/>
</dbReference>
<organism evidence="1 2">
    <name type="scientific">Daphnia galeata</name>
    <dbReference type="NCBI Taxonomy" id="27404"/>
    <lineage>
        <taxon>Eukaryota</taxon>
        <taxon>Metazoa</taxon>
        <taxon>Ecdysozoa</taxon>
        <taxon>Arthropoda</taxon>
        <taxon>Crustacea</taxon>
        <taxon>Branchiopoda</taxon>
        <taxon>Diplostraca</taxon>
        <taxon>Cladocera</taxon>
        <taxon>Anomopoda</taxon>
        <taxon>Daphniidae</taxon>
        <taxon>Daphnia</taxon>
    </lineage>
</organism>
<dbReference type="InterPro" id="IPR013783">
    <property type="entry name" value="Ig-like_fold"/>
</dbReference>
<reference evidence="1" key="1">
    <citation type="submission" date="2021-11" db="EMBL/GenBank/DDBJ databases">
        <authorList>
            <person name="Schell T."/>
        </authorList>
    </citation>
    <scope>NUCLEOTIDE SEQUENCE</scope>
    <source>
        <strain evidence="1">M5</strain>
    </source>
</reference>
<dbReference type="GO" id="GO:0031410">
    <property type="term" value="C:cytoplasmic vesicle"/>
    <property type="evidence" value="ECO:0007669"/>
    <property type="project" value="TreeGrafter"/>
</dbReference>